<dbReference type="AlphaFoldDB" id="A0A9P4VPW5"/>
<gene>
    <name evidence="2" type="ORF">M501DRAFT_985950</name>
</gene>
<keyword evidence="3" id="KW-1185">Reference proteome</keyword>
<proteinExistence type="predicted"/>
<reference evidence="2" key="1">
    <citation type="journal article" date="2020" name="Stud. Mycol.">
        <title>101 Dothideomycetes genomes: a test case for predicting lifestyles and emergence of pathogens.</title>
        <authorList>
            <person name="Haridas S."/>
            <person name="Albert R."/>
            <person name="Binder M."/>
            <person name="Bloem J."/>
            <person name="Labutti K."/>
            <person name="Salamov A."/>
            <person name="Andreopoulos B."/>
            <person name="Baker S."/>
            <person name="Barry K."/>
            <person name="Bills G."/>
            <person name="Bluhm B."/>
            <person name="Cannon C."/>
            <person name="Castanera R."/>
            <person name="Culley D."/>
            <person name="Daum C."/>
            <person name="Ezra D."/>
            <person name="Gonzalez J."/>
            <person name="Henrissat B."/>
            <person name="Kuo A."/>
            <person name="Liang C."/>
            <person name="Lipzen A."/>
            <person name="Lutzoni F."/>
            <person name="Magnuson J."/>
            <person name="Mondo S."/>
            <person name="Nolan M."/>
            <person name="Ohm R."/>
            <person name="Pangilinan J."/>
            <person name="Park H.-J."/>
            <person name="Ramirez L."/>
            <person name="Alfaro M."/>
            <person name="Sun H."/>
            <person name="Tritt A."/>
            <person name="Yoshinaga Y."/>
            <person name="Zwiers L.-H."/>
            <person name="Turgeon B."/>
            <person name="Goodwin S."/>
            <person name="Spatafora J."/>
            <person name="Crous P."/>
            <person name="Grigoriev I."/>
        </authorList>
    </citation>
    <scope>NUCLEOTIDE SEQUENCE</scope>
    <source>
        <strain evidence="2">CBS 101060</strain>
    </source>
</reference>
<protein>
    <submittedName>
        <fullName evidence="2">Uncharacterized protein</fullName>
    </submittedName>
</protein>
<organism evidence="2 3">
    <name type="scientific">Patellaria atrata CBS 101060</name>
    <dbReference type="NCBI Taxonomy" id="1346257"/>
    <lineage>
        <taxon>Eukaryota</taxon>
        <taxon>Fungi</taxon>
        <taxon>Dikarya</taxon>
        <taxon>Ascomycota</taxon>
        <taxon>Pezizomycotina</taxon>
        <taxon>Dothideomycetes</taxon>
        <taxon>Dothideomycetes incertae sedis</taxon>
        <taxon>Patellariales</taxon>
        <taxon>Patellariaceae</taxon>
        <taxon>Patellaria</taxon>
    </lineage>
</organism>
<accession>A0A9P4VPW5</accession>
<evidence type="ECO:0000313" key="3">
    <source>
        <dbReference type="Proteomes" id="UP000799429"/>
    </source>
</evidence>
<dbReference type="OrthoDB" id="3946583at2759"/>
<evidence type="ECO:0000313" key="2">
    <source>
        <dbReference type="EMBL" id="KAF2837720.1"/>
    </source>
</evidence>
<keyword evidence="1" id="KW-0472">Membrane</keyword>
<dbReference type="Proteomes" id="UP000799429">
    <property type="component" value="Unassembled WGS sequence"/>
</dbReference>
<name>A0A9P4VPW5_9PEZI</name>
<keyword evidence="1" id="KW-1133">Transmembrane helix</keyword>
<dbReference type="EMBL" id="MU006098">
    <property type="protein sequence ID" value="KAF2837720.1"/>
    <property type="molecule type" value="Genomic_DNA"/>
</dbReference>
<feature type="transmembrane region" description="Helical" evidence="1">
    <location>
        <begin position="44"/>
        <end position="66"/>
    </location>
</feature>
<evidence type="ECO:0000256" key="1">
    <source>
        <dbReference type="SAM" id="Phobius"/>
    </source>
</evidence>
<sequence>MAQDRGIWEHSEKEKRAQNRLSFLLTQRTTFSIILFRIEIMLCAYLISLALFFTSTTSLPLADVLVGQLIARASPRYSVVNVDGGSSQAPIPTTVIHTIKQSVTKTADTVPTMVMNEPPATTIIIPPMSTVTLPATTVVIVETQSPGTTEYYDDGLWHTYYAKKTWTTELVGSPTITAASYATSSSSQYSTATP</sequence>
<keyword evidence="1" id="KW-0812">Transmembrane</keyword>
<comment type="caution">
    <text evidence="2">The sequence shown here is derived from an EMBL/GenBank/DDBJ whole genome shotgun (WGS) entry which is preliminary data.</text>
</comment>